<sequence length="129" mass="14658">MISRISILGLIDILCLTILYILAGTYTSIQNYVIFLYICVPFMVTCFGCLFILNRIKDRRSNYYCFVLGMSIMTTIALVATVFPDLYIKSSMGIWTILLILSVIGVYKEIHKLLSSCNNSLDYINLSNI</sequence>
<protein>
    <submittedName>
        <fullName evidence="2">Uncharacterized protein</fullName>
    </submittedName>
</protein>
<keyword evidence="1" id="KW-1133">Transmembrane helix</keyword>
<organism evidence="2">
    <name type="scientific">bioreactor metagenome</name>
    <dbReference type="NCBI Taxonomy" id="1076179"/>
    <lineage>
        <taxon>unclassified sequences</taxon>
        <taxon>metagenomes</taxon>
        <taxon>ecological metagenomes</taxon>
    </lineage>
</organism>
<feature type="transmembrane region" description="Helical" evidence="1">
    <location>
        <begin position="90"/>
        <end position="107"/>
    </location>
</feature>
<keyword evidence="1" id="KW-0812">Transmembrane</keyword>
<reference evidence="2" key="1">
    <citation type="submission" date="2019-08" db="EMBL/GenBank/DDBJ databases">
        <authorList>
            <person name="Kucharzyk K."/>
            <person name="Murdoch R.W."/>
            <person name="Higgins S."/>
            <person name="Loffler F."/>
        </authorList>
    </citation>
    <scope>NUCLEOTIDE SEQUENCE</scope>
</reference>
<evidence type="ECO:0000256" key="1">
    <source>
        <dbReference type="SAM" id="Phobius"/>
    </source>
</evidence>
<feature type="transmembrane region" description="Helical" evidence="1">
    <location>
        <begin position="7"/>
        <end position="26"/>
    </location>
</feature>
<feature type="transmembrane region" description="Helical" evidence="1">
    <location>
        <begin position="65"/>
        <end position="84"/>
    </location>
</feature>
<gene>
    <name evidence="2" type="ORF">SDC9_110797</name>
</gene>
<evidence type="ECO:0000313" key="2">
    <source>
        <dbReference type="EMBL" id="MPM63913.1"/>
    </source>
</evidence>
<dbReference type="AlphaFoldDB" id="A0A645BL03"/>
<proteinExistence type="predicted"/>
<name>A0A645BL03_9ZZZZ</name>
<comment type="caution">
    <text evidence="2">The sequence shown here is derived from an EMBL/GenBank/DDBJ whole genome shotgun (WGS) entry which is preliminary data.</text>
</comment>
<accession>A0A645BL03</accession>
<feature type="transmembrane region" description="Helical" evidence="1">
    <location>
        <begin position="32"/>
        <end position="53"/>
    </location>
</feature>
<keyword evidence="1" id="KW-0472">Membrane</keyword>
<dbReference type="EMBL" id="VSSQ01019673">
    <property type="protein sequence ID" value="MPM63913.1"/>
    <property type="molecule type" value="Genomic_DNA"/>
</dbReference>